<evidence type="ECO:0000256" key="5">
    <source>
        <dbReference type="ARBA" id="ARBA00022989"/>
    </source>
</evidence>
<feature type="transmembrane region" description="Helical" evidence="7">
    <location>
        <begin position="272"/>
        <end position="294"/>
    </location>
</feature>
<accession>A0A6J6ETX3</accession>
<evidence type="ECO:0000259" key="8">
    <source>
        <dbReference type="PROSITE" id="PS50928"/>
    </source>
</evidence>
<dbReference type="PROSITE" id="PS50928">
    <property type="entry name" value="ABC_TM1"/>
    <property type="match status" value="1"/>
</dbReference>
<evidence type="ECO:0000313" key="9">
    <source>
        <dbReference type="EMBL" id="CAB4578779.1"/>
    </source>
</evidence>
<dbReference type="GO" id="GO:0005886">
    <property type="term" value="C:plasma membrane"/>
    <property type="evidence" value="ECO:0007669"/>
    <property type="project" value="UniProtKB-SubCell"/>
</dbReference>
<evidence type="ECO:0000256" key="6">
    <source>
        <dbReference type="ARBA" id="ARBA00023136"/>
    </source>
</evidence>
<comment type="subcellular location">
    <subcellularLocation>
        <location evidence="1">Cell membrane</location>
        <topology evidence="1">Multi-pass membrane protein</topology>
    </subcellularLocation>
</comment>
<proteinExistence type="predicted"/>
<name>A0A6J6ETX3_9ZZZZ</name>
<evidence type="ECO:0000256" key="7">
    <source>
        <dbReference type="SAM" id="Phobius"/>
    </source>
</evidence>
<feature type="domain" description="ABC transmembrane type-1" evidence="8">
    <location>
        <begin position="80"/>
        <end position="295"/>
    </location>
</feature>
<feature type="transmembrane region" description="Helical" evidence="7">
    <location>
        <begin position="117"/>
        <end position="137"/>
    </location>
</feature>
<dbReference type="CDD" id="cd06261">
    <property type="entry name" value="TM_PBP2"/>
    <property type="match status" value="1"/>
</dbReference>
<dbReference type="AlphaFoldDB" id="A0A6J6ETX3"/>
<dbReference type="Pfam" id="PF00528">
    <property type="entry name" value="BPD_transp_1"/>
    <property type="match status" value="1"/>
</dbReference>
<evidence type="ECO:0000256" key="1">
    <source>
        <dbReference type="ARBA" id="ARBA00004651"/>
    </source>
</evidence>
<gene>
    <name evidence="9" type="ORF">UFOPK1755_00339</name>
</gene>
<protein>
    <submittedName>
        <fullName evidence="9">Unannotated protein</fullName>
    </submittedName>
</protein>
<dbReference type="PANTHER" id="PTHR43005">
    <property type="entry name" value="BLR7065 PROTEIN"/>
    <property type="match status" value="1"/>
</dbReference>
<feature type="transmembrane region" description="Helical" evidence="7">
    <location>
        <begin position="167"/>
        <end position="192"/>
    </location>
</feature>
<evidence type="ECO:0000256" key="2">
    <source>
        <dbReference type="ARBA" id="ARBA00022448"/>
    </source>
</evidence>
<dbReference type="PANTHER" id="PTHR43005:SF1">
    <property type="entry name" value="SPERMIDINE_PUTRESCINE TRANSPORT SYSTEM PERMEASE PROTEIN"/>
    <property type="match status" value="1"/>
</dbReference>
<feature type="transmembrane region" description="Helical" evidence="7">
    <location>
        <begin position="84"/>
        <end position="105"/>
    </location>
</feature>
<keyword evidence="5 7" id="KW-1133">Transmembrane helix</keyword>
<dbReference type="Gene3D" id="1.10.3720.10">
    <property type="entry name" value="MetI-like"/>
    <property type="match status" value="1"/>
</dbReference>
<organism evidence="9">
    <name type="scientific">freshwater metagenome</name>
    <dbReference type="NCBI Taxonomy" id="449393"/>
    <lineage>
        <taxon>unclassified sequences</taxon>
        <taxon>metagenomes</taxon>
        <taxon>ecological metagenomes</taxon>
    </lineage>
</organism>
<dbReference type="InterPro" id="IPR035906">
    <property type="entry name" value="MetI-like_sf"/>
</dbReference>
<dbReference type="SUPFAM" id="SSF161098">
    <property type="entry name" value="MetI-like"/>
    <property type="match status" value="1"/>
</dbReference>
<reference evidence="9" key="1">
    <citation type="submission" date="2020-05" db="EMBL/GenBank/DDBJ databases">
        <authorList>
            <person name="Chiriac C."/>
            <person name="Salcher M."/>
            <person name="Ghai R."/>
            <person name="Kavagutti S V."/>
        </authorList>
    </citation>
    <scope>NUCLEOTIDE SEQUENCE</scope>
</reference>
<keyword evidence="4 7" id="KW-0812">Transmembrane</keyword>
<keyword evidence="6 7" id="KW-0472">Membrane</keyword>
<dbReference type="GO" id="GO:0055085">
    <property type="term" value="P:transmembrane transport"/>
    <property type="evidence" value="ECO:0007669"/>
    <property type="project" value="InterPro"/>
</dbReference>
<keyword evidence="3" id="KW-1003">Cell membrane</keyword>
<dbReference type="EMBL" id="CAEZTX010000014">
    <property type="protein sequence ID" value="CAB4578779.1"/>
    <property type="molecule type" value="Genomic_DNA"/>
</dbReference>
<evidence type="ECO:0000256" key="3">
    <source>
        <dbReference type="ARBA" id="ARBA00022475"/>
    </source>
</evidence>
<evidence type="ECO:0000256" key="4">
    <source>
        <dbReference type="ARBA" id="ARBA00022692"/>
    </source>
</evidence>
<dbReference type="InterPro" id="IPR000515">
    <property type="entry name" value="MetI-like"/>
</dbReference>
<sequence>MSALTSGRKKNRSRVKFQDSLLGYATIFPATFVLIGFFGYPLFFEVYSSFTNATVGQAGEWVGLDNYSYLISDPTFRTASLNTLVYVTAVQSGKFLLGLAVALLLQQQLKGRNIWRALVLVPYALPGFVAYAVWRLIYNPDVGALNIFLMQIGVIDSPIAFLSNPEWAMPAVILATIWKGFPFWTIMFLAALQSVPKELHEAAATDGCNAVQRFRNVSLPGIRPVILIVFMISTITTINSFEAIWLTTGGGPGSSTTILPIFAYKSLTAFQIGQSAAAALALVPLLFVLVFLIMKRLNKDK</sequence>
<keyword evidence="2" id="KW-0813">Transport</keyword>
<feature type="transmembrane region" description="Helical" evidence="7">
    <location>
        <begin position="225"/>
        <end position="246"/>
    </location>
</feature>
<feature type="transmembrane region" description="Helical" evidence="7">
    <location>
        <begin position="21"/>
        <end position="43"/>
    </location>
</feature>